<name>A0A7G1HU07_9BACT</name>
<reference evidence="2" key="1">
    <citation type="submission" date="2020-07" db="EMBL/GenBank/DDBJ databases">
        <title>Complete genome sequencing of Coprobacter sp. strain 2CBH44.</title>
        <authorList>
            <person name="Sakamoto M."/>
            <person name="Murakami T."/>
            <person name="Mori H."/>
        </authorList>
    </citation>
    <scope>NUCLEOTIDE SEQUENCE [LARGE SCALE GENOMIC DNA]</scope>
    <source>
        <strain evidence="2">2CBH44</strain>
    </source>
</reference>
<dbReference type="EMBL" id="AP023322">
    <property type="protein sequence ID" value="BCI63146.1"/>
    <property type="molecule type" value="Genomic_DNA"/>
</dbReference>
<accession>A0A7G1HU07</accession>
<organism evidence="1 2">
    <name type="scientific">Coprobacter secundus subsp. similis</name>
    <dbReference type="NCBI Taxonomy" id="2751153"/>
    <lineage>
        <taxon>Bacteria</taxon>
        <taxon>Pseudomonadati</taxon>
        <taxon>Bacteroidota</taxon>
        <taxon>Bacteroidia</taxon>
        <taxon>Bacteroidales</taxon>
        <taxon>Barnesiellaceae</taxon>
        <taxon>Coprobacter</taxon>
    </lineage>
</organism>
<dbReference type="AlphaFoldDB" id="A0A7G1HU07"/>
<keyword evidence="2" id="KW-1185">Reference proteome</keyword>
<proteinExistence type="predicted"/>
<gene>
    <name evidence="1" type="ORF">Cop2CBH44_14990</name>
</gene>
<evidence type="ECO:0000313" key="2">
    <source>
        <dbReference type="Proteomes" id="UP000594042"/>
    </source>
</evidence>
<sequence>MLTLLAFLYPEVVEVLVERFGINIISMIEEDMKVLFADGKTNCCRLFLI</sequence>
<protein>
    <submittedName>
        <fullName evidence="1">Uncharacterized protein</fullName>
    </submittedName>
</protein>
<dbReference type="KEGG" id="copr:Cop2CBH44_14990"/>
<dbReference type="Proteomes" id="UP000594042">
    <property type="component" value="Chromosome"/>
</dbReference>
<evidence type="ECO:0000313" key="1">
    <source>
        <dbReference type="EMBL" id="BCI63146.1"/>
    </source>
</evidence>